<reference evidence="1" key="2">
    <citation type="journal article" date="2022" name="New Phytol.">
        <title>Evolutionary transition to the ectomycorrhizal habit in the genomes of a hyperdiverse lineage of mushroom-forming fungi.</title>
        <authorList>
            <person name="Looney B."/>
            <person name="Miyauchi S."/>
            <person name="Morin E."/>
            <person name="Drula E."/>
            <person name="Courty P.E."/>
            <person name="Kohler A."/>
            <person name="Kuo A."/>
            <person name="LaButti K."/>
            <person name="Pangilinan J."/>
            <person name="Lipzen A."/>
            <person name="Riley R."/>
            <person name="Andreopoulos W."/>
            <person name="He G."/>
            <person name="Johnson J."/>
            <person name="Nolan M."/>
            <person name="Tritt A."/>
            <person name="Barry K.W."/>
            <person name="Grigoriev I.V."/>
            <person name="Nagy L.G."/>
            <person name="Hibbett D."/>
            <person name="Henrissat B."/>
            <person name="Matheny P.B."/>
            <person name="Labbe J."/>
            <person name="Martin F.M."/>
        </authorList>
    </citation>
    <scope>NUCLEOTIDE SEQUENCE</scope>
    <source>
        <strain evidence="1">HHB10654</strain>
    </source>
</reference>
<dbReference type="EMBL" id="MU277195">
    <property type="protein sequence ID" value="KAI0065472.1"/>
    <property type="molecule type" value="Genomic_DNA"/>
</dbReference>
<reference evidence="1" key="1">
    <citation type="submission" date="2021-03" db="EMBL/GenBank/DDBJ databases">
        <authorList>
            <consortium name="DOE Joint Genome Institute"/>
            <person name="Ahrendt S."/>
            <person name="Looney B.P."/>
            <person name="Miyauchi S."/>
            <person name="Morin E."/>
            <person name="Drula E."/>
            <person name="Courty P.E."/>
            <person name="Chicoki N."/>
            <person name="Fauchery L."/>
            <person name="Kohler A."/>
            <person name="Kuo A."/>
            <person name="Labutti K."/>
            <person name="Pangilinan J."/>
            <person name="Lipzen A."/>
            <person name="Riley R."/>
            <person name="Andreopoulos W."/>
            <person name="He G."/>
            <person name="Johnson J."/>
            <person name="Barry K.W."/>
            <person name="Grigoriev I.V."/>
            <person name="Nagy L."/>
            <person name="Hibbett D."/>
            <person name="Henrissat B."/>
            <person name="Matheny P.B."/>
            <person name="Labbe J."/>
            <person name="Martin F."/>
        </authorList>
    </citation>
    <scope>NUCLEOTIDE SEQUENCE</scope>
    <source>
        <strain evidence="1">HHB10654</strain>
    </source>
</reference>
<comment type="caution">
    <text evidence="1">The sequence shown here is derived from an EMBL/GenBank/DDBJ whole genome shotgun (WGS) entry which is preliminary data.</text>
</comment>
<evidence type="ECO:0000313" key="1">
    <source>
        <dbReference type="EMBL" id="KAI0065472.1"/>
    </source>
</evidence>
<keyword evidence="2" id="KW-1185">Reference proteome</keyword>
<sequence>MSGSKPASIFRLYRVVLFGLVLVSGAVLCSIGVWNLSQAESASVPTQVQAYIVFVGVLSILVIIPVLYLDTFLRHAVTGRVWLECIWVGCMASLHLSGAAAITTRLPHEMCSPLVELQVPNSCTSTQALEAFAWLSATNLLLYFALLSTSALLHQRQDDTVWHASVKSYPWYLHSLCHRLISRPVSPSDKYSSPLPAPQAQRPIILPTASLQAQYEIEHLSDRDAAARPEAPLVPVLSALQQARKTNVSPRLALYPLHIQAVMPAAGYPSPQEVRSVTPTPTSATKLLAAEQPPPPVPPLPLGDWPRRDIMQQPPPQRSARKAPPVASAGTVATETQRASRPTGPRRPRASSDAAHPVGTDFPSANYHMR</sequence>
<name>A0ACB8TAJ4_9AGAM</name>
<protein>
    <submittedName>
        <fullName evidence="1">Uncharacterized protein</fullName>
    </submittedName>
</protein>
<organism evidence="1 2">
    <name type="scientific">Artomyces pyxidatus</name>
    <dbReference type="NCBI Taxonomy" id="48021"/>
    <lineage>
        <taxon>Eukaryota</taxon>
        <taxon>Fungi</taxon>
        <taxon>Dikarya</taxon>
        <taxon>Basidiomycota</taxon>
        <taxon>Agaricomycotina</taxon>
        <taxon>Agaricomycetes</taxon>
        <taxon>Russulales</taxon>
        <taxon>Auriscalpiaceae</taxon>
        <taxon>Artomyces</taxon>
    </lineage>
</organism>
<gene>
    <name evidence="1" type="ORF">BV25DRAFT_1695373</name>
</gene>
<dbReference type="Proteomes" id="UP000814140">
    <property type="component" value="Unassembled WGS sequence"/>
</dbReference>
<evidence type="ECO:0000313" key="2">
    <source>
        <dbReference type="Proteomes" id="UP000814140"/>
    </source>
</evidence>
<proteinExistence type="predicted"/>
<accession>A0ACB8TAJ4</accession>